<name>A0ABC8RTD7_9AQUA</name>
<dbReference type="InterPro" id="IPR001763">
    <property type="entry name" value="Rhodanese-like_dom"/>
</dbReference>
<dbReference type="AlphaFoldDB" id="A0ABC8RTD7"/>
<evidence type="ECO:0000313" key="3">
    <source>
        <dbReference type="Proteomes" id="UP001642360"/>
    </source>
</evidence>
<sequence length="413" mass="46471">MRGWAVVFGGPTLAPYTPTTNRSAKVLRNRSRYRASLPLPFSGCQVKPHGLFTWQCKKTLNCALSSSEPSWVDVDESRDFGDDEFIVVNFYRFVFIKNPEEEVSKHLAFLQDRDIHGRIYLNEQGINAQYSGPSKDAFAYVKWLKEDHRFSGILFQVSVASKGHAFPRLKLRYKPSLVQLEGGISHLPLLDPSMRATPLTPSQWRNRLESVNKLDNASDLTTKSVLLDVRNGYEWDVGHFRGAQRPDVGCFRSTSFGLSKSEVIASDPLAGVDKERTDILMYCTGGIRCDVYSAILRQRGFKNLYTLKGGVSHFLKSEGPLEWVGNLFVFDSRLSLPPPGYKAEVMTESSGIEEHSKSSSFARCYTCGSQLFELRHRNCANLDCNLLFLQSFASLGDSWSVREVVMEKTGVFG</sequence>
<protein>
    <recommendedName>
        <fullName evidence="1">Rhodanese domain-containing protein</fullName>
    </recommendedName>
</protein>
<evidence type="ECO:0000259" key="1">
    <source>
        <dbReference type="PROSITE" id="PS50206"/>
    </source>
</evidence>
<dbReference type="Proteomes" id="UP001642360">
    <property type="component" value="Unassembled WGS sequence"/>
</dbReference>
<dbReference type="CDD" id="cd01518">
    <property type="entry name" value="RHOD_YceA"/>
    <property type="match status" value="1"/>
</dbReference>
<dbReference type="Gene3D" id="3.40.250.10">
    <property type="entry name" value="Rhodanese-like domain"/>
    <property type="match status" value="1"/>
</dbReference>
<dbReference type="EMBL" id="CAUOFW020001674">
    <property type="protein sequence ID" value="CAK9147386.1"/>
    <property type="molecule type" value="Genomic_DNA"/>
</dbReference>
<proteinExistence type="predicted"/>
<reference evidence="2 3" key="1">
    <citation type="submission" date="2024-02" db="EMBL/GenBank/DDBJ databases">
        <authorList>
            <person name="Vignale AGUSTIN F."/>
            <person name="Sosa J E."/>
            <person name="Modenutti C."/>
        </authorList>
    </citation>
    <scope>NUCLEOTIDE SEQUENCE [LARGE SCALE GENOMIC DNA]</scope>
</reference>
<dbReference type="Pfam" id="PF12368">
    <property type="entry name" value="Rhodanese_C"/>
    <property type="match status" value="1"/>
</dbReference>
<feature type="domain" description="Rhodanese" evidence="1">
    <location>
        <begin position="220"/>
        <end position="323"/>
    </location>
</feature>
<dbReference type="InterPro" id="IPR020936">
    <property type="entry name" value="TrhO"/>
</dbReference>
<gene>
    <name evidence="2" type="ORF">ILEXP_LOCUS15277</name>
</gene>
<dbReference type="Gene3D" id="3.30.70.100">
    <property type="match status" value="1"/>
</dbReference>
<evidence type="ECO:0000313" key="2">
    <source>
        <dbReference type="EMBL" id="CAK9147386.1"/>
    </source>
</evidence>
<dbReference type="InterPro" id="IPR036873">
    <property type="entry name" value="Rhodanese-like_dom_sf"/>
</dbReference>
<dbReference type="PANTHER" id="PTHR43268">
    <property type="entry name" value="THIOSULFATE SULFURTRANSFERASE/RHODANESE-LIKE DOMAIN-CONTAINING PROTEIN 2"/>
    <property type="match status" value="1"/>
</dbReference>
<dbReference type="InterPro" id="IPR022111">
    <property type="entry name" value="Rhodanese_C"/>
</dbReference>
<comment type="caution">
    <text evidence="2">The sequence shown here is derived from an EMBL/GenBank/DDBJ whole genome shotgun (WGS) entry which is preliminary data.</text>
</comment>
<dbReference type="Pfam" id="PF17773">
    <property type="entry name" value="UPF0176_N"/>
    <property type="match status" value="1"/>
</dbReference>
<dbReference type="SMART" id="SM00450">
    <property type="entry name" value="RHOD"/>
    <property type="match status" value="1"/>
</dbReference>
<organism evidence="2 3">
    <name type="scientific">Ilex paraguariensis</name>
    <name type="common">yerba mate</name>
    <dbReference type="NCBI Taxonomy" id="185542"/>
    <lineage>
        <taxon>Eukaryota</taxon>
        <taxon>Viridiplantae</taxon>
        <taxon>Streptophyta</taxon>
        <taxon>Embryophyta</taxon>
        <taxon>Tracheophyta</taxon>
        <taxon>Spermatophyta</taxon>
        <taxon>Magnoliopsida</taxon>
        <taxon>eudicotyledons</taxon>
        <taxon>Gunneridae</taxon>
        <taxon>Pentapetalae</taxon>
        <taxon>asterids</taxon>
        <taxon>campanulids</taxon>
        <taxon>Aquifoliales</taxon>
        <taxon>Aquifoliaceae</taxon>
        <taxon>Ilex</taxon>
    </lineage>
</organism>
<dbReference type="Pfam" id="PF00581">
    <property type="entry name" value="Rhodanese"/>
    <property type="match status" value="1"/>
</dbReference>
<keyword evidence="3" id="KW-1185">Reference proteome</keyword>
<dbReference type="PROSITE" id="PS50206">
    <property type="entry name" value="RHODANESE_3"/>
    <property type="match status" value="1"/>
</dbReference>
<accession>A0ABC8RTD7</accession>
<dbReference type="PANTHER" id="PTHR43268:SF3">
    <property type="entry name" value="RHODANESE-LIKE DOMAIN-CONTAINING PROTEIN 7-RELATED"/>
    <property type="match status" value="1"/>
</dbReference>
<dbReference type="SUPFAM" id="SSF52821">
    <property type="entry name" value="Rhodanese/Cell cycle control phosphatase"/>
    <property type="match status" value="1"/>
</dbReference>
<dbReference type="InterPro" id="IPR040503">
    <property type="entry name" value="TRHO_N"/>
</dbReference>